<gene>
    <name evidence="2" type="ORF">B6A14_05290</name>
</gene>
<dbReference type="OrthoDB" id="8926134at2"/>
<accession>A0A210RW40</accession>
<keyword evidence="3" id="KW-1185">Reference proteome</keyword>
<comment type="caution">
    <text evidence="2">The sequence shown here is derived from an EMBL/GenBank/DDBJ whole genome shotgun (WGS) entry which is preliminary data.</text>
</comment>
<feature type="compositionally biased region" description="Polar residues" evidence="1">
    <location>
        <begin position="64"/>
        <end position="74"/>
    </location>
</feature>
<feature type="compositionally biased region" description="Basic and acidic residues" evidence="1">
    <location>
        <begin position="77"/>
        <end position="91"/>
    </location>
</feature>
<dbReference type="EMBL" id="NAIA01000003">
    <property type="protein sequence ID" value="OWF65223.1"/>
    <property type="molecule type" value="Genomic_DNA"/>
</dbReference>
<feature type="compositionally biased region" description="Polar residues" evidence="1">
    <location>
        <begin position="46"/>
        <end position="55"/>
    </location>
</feature>
<feature type="compositionally biased region" description="Polar residues" evidence="1">
    <location>
        <begin position="128"/>
        <end position="137"/>
    </location>
</feature>
<proteinExistence type="predicted"/>
<reference evidence="2 3" key="1">
    <citation type="submission" date="2017-03" db="EMBL/GenBank/DDBJ databases">
        <title>New species Polynucleobacter sp. MWH-EgelM1-30-B4.</title>
        <authorList>
            <person name="Hahn M.W."/>
        </authorList>
    </citation>
    <scope>NUCLEOTIDE SEQUENCE [LARGE SCALE GENOMIC DNA]</scope>
    <source>
        <strain evidence="2 3">MWH-EgelM1-30-B4</strain>
    </source>
</reference>
<dbReference type="RefSeq" id="WP_087909419.1">
    <property type="nucleotide sequence ID" value="NZ_NAIA01000003.1"/>
</dbReference>
<feature type="region of interest" description="Disordered" evidence="1">
    <location>
        <begin position="36"/>
        <end position="137"/>
    </location>
</feature>
<dbReference type="Proteomes" id="UP000196880">
    <property type="component" value="Unassembled WGS sequence"/>
</dbReference>
<evidence type="ECO:0000256" key="1">
    <source>
        <dbReference type="SAM" id="MobiDB-lite"/>
    </source>
</evidence>
<protein>
    <submittedName>
        <fullName evidence="2">Uncharacterized protein</fullName>
    </submittedName>
</protein>
<organism evidence="2 3">
    <name type="scientific">Polynucleobacter hirudinilacicola</name>
    <dbReference type="NCBI Taxonomy" id="1743166"/>
    <lineage>
        <taxon>Bacteria</taxon>
        <taxon>Pseudomonadati</taxon>
        <taxon>Pseudomonadota</taxon>
        <taxon>Betaproteobacteria</taxon>
        <taxon>Burkholderiales</taxon>
        <taxon>Burkholderiaceae</taxon>
        <taxon>Polynucleobacter</taxon>
    </lineage>
</organism>
<dbReference type="AlphaFoldDB" id="A0A210RW40"/>
<evidence type="ECO:0000313" key="3">
    <source>
        <dbReference type="Proteomes" id="UP000196880"/>
    </source>
</evidence>
<feature type="compositionally biased region" description="Polar residues" evidence="1">
    <location>
        <begin position="92"/>
        <end position="108"/>
    </location>
</feature>
<name>A0A210RW40_9BURK</name>
<sequence>MMHVLTNLTSHILNQNLALMSILVVFGLLGSSSVQAQNNSQALSPSELNRINNQPLAPIATPSGALNSPQSRSPSYKYKDANGTEITEYKDTNSPTQVQVKTKYTTYEMSPPDSVKPGAQSGEGNLLSVPSISIPIQ</sequence>
<evidence type="ECO:0000313" key="2">
    <source>
        <dbReference type="EMBL" id="OWF65223.1"/>
    </source>
</evidence>